<dbReference type="PANTHER" id="PTHR43798">
    <property type="entry name" value="MONOACYLGLYCEROL LIPASE"/>
    <property type="match status" value="1"/>
</dbReference>
<dbReference type="EMBL" id="JAENBO010000002">
    <property type="protein sequence ID" value="MBJ8325832.1"/>
    <property type="molecule type" value="Genomic_DNA"/>
</dbReference>
<proteinExistence type="predicted"/>
<dbReference type="Proteomes" id="UP000653045">
    <property type="component" value="Unassembled WGS sequence"/>
</dbReference>
<gene>
    <name evidence="2" type="ORF">JHK62_03950</name>
</gene>
<keyword evidence="2" id="KW-0378">Hydrolase</keyword>
<reference evidence="2 3" key="1">
    <citation type="journal article" date="2021" name="Int. J. Syst. Evol. Microbiol.">
        <title>Streptococcus vicugnae sp. nov., isolated from faeces of alpacas (Vicugna pacos) and cattle (Bos taurus), Streptococcus zalophi sp. nov., and Streptococcus pacificus sp. nov., isolated from respiratory tract of California sea lions (Zalophus californianus).</title>
        <authorList>
            <person name="Volokhov D.V."/>
            <person name="Zagorodnyaya T.A."/>
            <person name="Shen Z."/>
            <person name="Blom J."/>
            <person name="Furtak V.A."/>
            <person name="Eisenberg T."/>
            <person name="Fan P."/>
            <person name="Jeong K.C."/>
            <person name="Gao Y."/>
            <person name="Zhang S."/>
            <person name="Amselle M."/>
        </authorList>
    </citation>
    <scope>NUCLEOTIDE SEQUENCE [LARGE SCALE GENOMIC DNA]</scope>
    <source>
        <strain evidence="2 3">CSL7591</strain>
    </source>
</reference>
<evidence type="ECO:0000259" key="1">
    <source>
        <dbReference type="Pfam" id="PF12697"/>
    </source>
</evidence>
<dbReference type="Gene3D" id="3.40.50.1820">
    <property type="entry name" value="alpha/beta hydrolase"/>
    <property type="match status" value="1"/>
</dbReference>
<evidence type="ECO:0000313" key="2">
    <source>
        <dbReference type="EMBL" id="MBJ8325832.1"/>
    </source>
</evidence>
<dbReference type="InterPro" id="IPR029058">
    <property type="entry name" value="AB_hydrolase_fold"/>
</dbReference>
<protein>
    <submittedName>
        <fullName evidence="2">Alpha/beta fold hydrolase</fullName>
    </submittedName>
</protein>
<comment type="caution">
    <text evidence="2">The sequence shown here is derived from an EMBL/GenBank/DDBJ whole genome shotgun (WGS) entry which is preliminary data.</text>
</comment>
<dbReference type="InterPro" id="IPR050266">
    <property type="entry name" value="AB_hydrolase_sf"/>
</dbReference>
<evidence type="ECO:0000313" key="3">
    <source>
        <dbReference type="Proteomes" id="UP000653045"/>
    </source>
</evidence>
<accession>A0ABS0ZIL5</accession>
<dbReference type="RefSeq" id="WP_199575389.1">
    <property type="nucleotide sequence ID" value="NZ_JAENBO010000002.1"/>
</dbReference>
<feature type="domain" description="AB hydrolase-1" evidence="1">
    <location>
        <begin position="19"/>
        <end position="234"/>
    </location>
</feature>
<dbReference type="GO" id="GO:0016787">
    <property type="term" value="F:hydrolase activity"/>
    <property type="evidence" value="ECO:0007669"/>
    <property type="project" value="UniProtKB-KW"/>
</dbReference>
<name>A0ABS0ZIL5_9STRE</name>
<keyword evidence="3" id="KW-1185">Reference proteome</keyword>
<dbReference type="InterPro" id="IPR000073">
    <property type="entry name" value="AB_hydrolase_1"/>
</dbReference>
<sequence>MSDNKLFIEERGSHHSQTIIFLHASGSSSRMWQHHVVALENDFHCIVVDLPGHGNSLDVEWTSFDEVTEMIAQIIKERAHGRPHLVGLSLGGGVVLTLLESHADLFERAIVDGMSHRPIKGYWKVIGGVYLISWLKNTRMIANIMRGMMTKDGVPEDECQSFVSDLQHTSNCSFRRAMSQANLLTLDLTFSNPIFFVSGEHDSETMHESHKLLASQNLASECAYYPNKGHAWLFSDVKTHIQLVKYFFKNSSFPEKLKRFD</sequence>
<organism evidence="2 3">
    <name type="scientific">Streptococcus pacificus</name>
    <dbReference type="NCBI Taxonomy" id="2740577"/>
    <lineage>
        <taxon>Bacteria</taxon>
        <taxon>Bacillati</taxon>
        <taxon>Bacillota</taxon>
        <taxon>Bacilli</taxon>
        <taxon>Lactobacillales</taxon>
        <taxon>Streptococcaceae</taxon>
        <taxon>Streptococcus</taxon>
    </lineage>
</organism>
<dbReference type="SUPFAM" id="SSF53474">
    <property type="entry name" value="alpha/beta-Hydrolases"/>
    <property type="match status" value="1"/>
</dbReference>
<dbReference type="Pfam" id="PF12697">
    <property type="entry name" value="Abhydrolase_6"/>
    <property type="match status" value="1"/>
</dbReference>